<comment type="caution">
    <text evidence="1">The sequence shown here is derived from an EMBL/GenBank/DDBJ whole genome shotgun (WGS) entry which is preliminary data.</text>
</comment>
<keyword evidence="2" id="KW-1185">Reference proteome</keyword>
<organism evidence="1 2">
    <name type="scientific">Trifolium medium</name>
    <dbReference type="NCBI Taxonomy" id="97028"/>
    <lineage>
        <taxon>Eukaryota</taxon>
        <taxon>Viridiplantae</taxon>
        <taxon>Streptophyta</taxon>
        <taxon>Embryophyta</taxon>
        <taxon>Tracheophyta</taxon>
        <taxon>Spermatophyta</taxon>
        <taxon>Magnoliopsida</taxon>
        <taxon>eudicotyledons</taxon>
        <taxon>Gunneridae</taxon>
        <taxon>Pentapetalae</taxon>
        <taxon>rosids</taxon>
        <taxon>fabids</taxon>
        <taxon>Fabales</taxon>
        <taxon>Fabaceae</taxon>
        <taxon>Papilionoideae</taxon>
        <taxon>50 kb inversion clade</taxon>
        <taxon>NPAAA clade</taxon>
        <taxon>Hologalegina</taxon>
        <taxon>IRL clade</taxon>
        <taxon>Trifolieae</taxon>
        <taxon>Trifolium</taxon>
    </lineage>
</organism>
<dbReference type="EMBL" id="LXQA010266055">
    <property type="protein sequence ID" value="MCI39320.1"/>
    <property type="molecule type" value="Genomic_DNA"/>
</dbReference>
<reference evidence="1 2" key="1">
    <citation type="journal article" date="2018" name="Front. Plant Sci.">
        <title>Red Clover (Trifolium pratense) and Zigzag Clover (T. medium) - A Picture of Genomic Similarities and Differences.</title>
        <authorList>
            <person name="Dluhosova J."/>
            <person name="Istvanek J."/>
            <person name="Nedelnik J."/>
            <person name="Repkova J."/>
        </authorList>
    </citation>
    <scope>NUCLEOTIDE SEQUENCE [LARGE SCALE GENOMIC DNA]</scope>
    <source>
        <strain evidence="2">cv. 10/8</strain>
        <tissue evidence="1">Leaf</tissue>
    </source>
</reference>
<evidence type="ECO:0000313" key="2">
    <source>
        <dbReference type="Proteomes" id="UP000265520"/>
    </source>
</evidence>
<sequence>MTRMEGADMVSSFLGLDREGVLDAFAETNGPHLKHFFLEAIYIDNRGFAYQALAENKSMHE</sequence>
<protein>
    <submittedName>
        <fullName evidence="1">Uncharacterized protein</fullName>
    </submittedName>
</protein>
<dbReference type="AlphaFoldDB" id="A0A392RU57"/>
<evidence type="ECO:0000313" key="1">
    <source>
        <dbReference type="EMBL" id="MCI39320.1"/>
    </source>
</evidence>
<accession>A0A392RU57</accession>
<feature type="non-terminal residue" evidence="1">
    <location>
        <position position="61"/>
    </location>
</feature>
<dbReference type="Proteomes" id="UP000265520">
    <property type="component" value="Unassembled WGS sequence"/>
</dbReference>
<name>A0A392RU57_9FABA</name>
<proteinExistence type="predicted"/>